<keyword evidence="2" id="KW-1185">Reference proteome</keyword>
<evidence type="ECO:0008006" key="3">
    <source>
        <dbReference type="Google" id="ProtNLM"/>
    </source>
</evidence>
<organism evidence="1 2">
    <name type="scientific">Brachyspira catarrhinii</name>
    <dbReference type="NCBI Taxonomy" id="2528966"/>
    <lineage>
        <taxon>Bacteria</taxon>
        <taxon>Pseudomonadati</taxon>
        <taxon>Spirochaetota</taxon>
        <taxon>Spirochaetia</taxon>
        <taxon>Brachyspirales</taxon>
        <taxon>Brachyspiraceae</taxon>
        <taxon>Brachyspira</taxon>
    </lineage>
</organism>
<accession>A0ABY2TQZ6</accession>
<proteinExistence type="predicted"/>
<sequence>MKKILLIFTLFFAFSFSAFGFFIDKKILDAYFEAHYPVDTNNNPIPDDESIYYTYNQNKTNTVTISALYLPNIDKDKADVTIKIYTDKKIDDTIKEVSFFNDDFIATFSVTYIADYNYILIYESNFLLFTDISKLKTIRMFQNGNIQMMYNYKGKTYKYPIDDKTSSMVAKMLDLGFKK</sequence>
<evidence type="ECO:0000313" key="1">
    <source>
        <dbReference type="EMBL" id="TKZ31714.1"/>
    </source>
</evidence>
<name>A0ABY2TQZ6_9SPIR</name>
<gene>
    <name evidence="1" type="ORF">EZH24_09725</name>
</gene>
<reference evidence="1 2" key="1">
    <citation type="journal article" date="2019" name="Anaerobe">
        <title>Brachyspira catarrhinii sp. nov., an anaerobic intestinal spirochaete isolated from vervet monkeys may have been misidentified as Brachyspira aalborgi in previous studies.</title>
        <authorList>
            <person name="Phillips N.D."/>
            <person name="La T."/>
            <person name="Hampson D.J."/>
        </authorList>
    </citation>
    <scope>NUCLEOTIDE SEQUENCE [LARGE SCALE GENOMIC DNA]</scope>
    <source>
        <strain evidence="1 2">Z12</strain>
    </source>
</reference>
<protein>
    <recommendedName>
        <fullName evidence="3">Lipoprotein</fullName>
    </recommendedName>
</protein>
<dbReference type="RefSeq" id="WP_137998956.1">
    <property type="nucleotide sequence ID" value="NZ_SJDU01000303.1"/>
</dbReference>
<dbReference type="Proteomes" id="UP000310168">
    <property type="component" value="Unassembled WGS sequence"/>
</dbReference>
<dbReference type="EMBL" id="SJDU01000303">
    <property type="protein sequence ID" value="TKZ31714.1"/>
    <property type="molecule type" value="Genomic_DNA"/>
</dbReference>
<comment type="caution">
    <text evidence="1">The sequence shown here is derived from an EMBL/GenBank/DDBJ whole genome shotgun (WGS) entry which is preliminary data.</text>
</comment>
<evidence type="ECO:0000313" key="2">
    <source>
        <dbReference type="Proteomes" id="UP000310168"/>
    </source>
</evidence>